<comment type="subcellular location">
    <subcellularLocation>
        <location evidence="1">Nucleus</location>
    </subcellularLocation>
</comment>
<keyword evidence="2" id="KW-0479">Metal-binding</keyword>
<evidence type="ECO:0000256" key="2">
    <source>
        <dbReference type="ARBA" id="ARBA00022723"/>
    </source>
</evidence>
<dbReference type="FunFam" id="3.30.160.60:FF:000446">
    <property type="entry name" value="Zinc finger protein"/>
    <property type="match status" value="2"/>
</dbReference>
<evidence type="ECO:0000256" key="12">
    <source>
        <dbReference type="SAM" id="SignalP"/>
    </source>
</evidence>
<evidence type="ECO:0000256" key="6">
    <source>
        <dbReference type="ARBA" id="ARBA00023015"/>
    </source>
</evidence>
<feature type="domain" description="C2H2-type" evidence="13">
    <location>
        <begin position="710"/>
        <end position="732"/>
    </location>
</feature>
<accession>A0A085MNJ8</accession>
<evidence type="ECO:0000256" key="7">
    <source>
        <dbReference type="ARBA" id="ARBA00023125"/>
    </source>
</evidence>
<dbReference type="Gene3D" id="3.30.160.60">
    <property type="entry name" value="Classic Zinc Finger"/>
    <property type="match status" value="8"/>
</dbReference>
<dbReference type="FunFam" id="3.30.160.60:FF:001668">
    <property type="entry name" value="transcriptional repressor CTCF"/>
    <property type="match status" value="1"/>
</dbReference>
<evidence type="ECO:0000256" key="10">
    <source>
        <dbReference type="PROSITE-ProRule" id="PRU00042"/>
    </source>
</evidence>
<dbReference type="PANTHER" id="PTHR24393:SF34">
    <property type="entry name" value="PR_SET DOMAIN 13"/>
    <property type="match status" value="1"/>
</dbReference>
<dbReference type="PANTHER" id="PTHR24393">
    <property type="entry name" value="ZINC FINGER PROTEIN"/>
    <property type="match status" value="1"/>
</dbReference>
<dbReference type="GO" id="GO:0000122">
    <property type="term" value="P:negative regulation of transcription by RNA polymerase II"/>
    <property type="evidence" value="ECO:0007669"/>
    <property type="project" value="UniProtKB-ARBA"/>
</dbReference>
<feature type="domain" description="C2H2-type" evidence="13">
    <location>
        <begin position="530"/>
        <end position="557"/>
    </location>
</feature>
<feature type="chain" id="PRO_5007379469" description="C2H2-type domain-containing protein" evidence="12">
    <location>
        <begin position="26"/>
        <end position="947"/>
    </location>
</feature>
<reference evidence="14 16" key="1">
    <citation type="journal article" date="2014" name="Nat. Genet.">
        <title>Genome and transcriptome of the porcine whipworm Trichuris suis.</title>
        <authorList>
            <person name="Jex A.R."/>
            <person name="Nejsum P."/>
            <person name="Schwarz E.M."/>
            <person name="Hu L."/>
            <person name="Young N.D."/>
            <person name="Hall R.S."/>
            <person name="Korhonen P.K."/>
            <person name="Liao S."/>
            <person name="Thamsborg S."/>
            <person name="Xia J."/>
            <person name="Xu P."/>
            <person name="Wang S."/>
            <person name="Scheerlinck J.P."/>
            <person name="Hofmann A."/>
            <person name="Sternberg P.W."/>
            <person name="Wang J."/>
            <person name="Gasser R.B."/>
        </authorList>
    </citation>
    <scope>NUCLEOTIDE SEQUENCE [LARGE SCALE GENOMIC DNA]</scope>
    <source>
        <strain evidence="15">DCEP-RM93F</strain>
        <strain evidence="14">DCEP-RM93M</strain>
    </source>
</reference>
<evidence type="ECO:0000256" key="4">
    <source>
        <dbReference type="ARBA" id="ARBA00022771"/>
    </source>
</evidence>
<evidence type="ECO:0000256" key="11">
    <source>
        <dbReference type="SAM" id="MobiDB-lite"/>
    </source>
</evidence>
<dbReference type="FunFam" id="3.30.160.60:FF:000145">
    <property type="entry name" value="Zinc finger protein 574"/>
    <property type="match status" value="1"/>
</dbReference>
<evidence type="ECO:0000259" key="13">
    <source>
        <dbReference type="PROSITE" id="PS50157"/>
    </source>
</evidence>
<feature type="domain" description="C2H2-type" evidence="13">
    <location>
        <begin position="445"/>
        <end position="472"/>
    </location>
</feature>
<keyword evidence="6" id="KW-0805">Transcription regulation</keyword>
<feature type="domain" description="C2H2-type" evidence="13">
    <location>
        <begin position="502"/>
        <end position="529"/>
    </location>
</feature>
<sequence>MKDRQSTGNFVFFFIFVIIDNSVSPFGALQEYLDNFNRELGCDESSASKRAMVTADQVTEVEIASTALAAGVPCSNAESVSKMVYLPLPVSSEDHNHLVFELIIFSFSPTVPSSPAEVGSTLAPANNCPTGALEFLSKTKQQQIAPQMAYVYNTPSLPLYNPCAGFIHVDGSSTGITPIVYNCGSSDVNDIVRPKPVGGVASVIAFEEGKLACSSGQQMLIPLGQSDGNGLQAGNTVLLPIVPTILPDGNLDMRVAGMSVSCPQDKPLSPQQSQNESSAAGSMPATQTFILLINGCASGTNMPAQVGLAPNSQNAALANDHQNAPNTAVVINALNVVSNPKTLVVVEGVPQVANDGVIISSAGGATDRRFEHTFSKCVDKRSTDIGKALMTVPIGGVKKSEVLDAVCIAPAQPGATYRCEFCDYSNQKRYLLARHMKSHSEDRPFKCSMCERSFKTNSSLQNHINTHKGFRPHQCKRCELAFTTSGELIRHIRYRHTLEKPHKCTECTYASVELSKLKRHMRSHTGERPYQCIHCPYASPDTYKLKRHMRVHTGEKPYQCEICQQRFTQSNSLKAHKIIHSGARPVFHCKYCPSSCGRKTDLRIHIQKLHTSVAHPLLCKKCNKTFPDRYSFKVHQKQHDGERCFPCGQCQYSASSQRHLDAHMSTHYDARPFKCTECDRSFRQLQMLKRHLNTKHNPNYVKPPKPPLRYVCERCEKGFTFWGNLKRHRETHMLRSNGPVQMSASTEVMANSEVAMAPSPPSSSSSSSSQLMKTEAPPTESFTNYDDNSSTTTITTSATGVVEEGHVLLALTPNVNAVQPPCGSFFLGAQPQSGAVLLPMIGKVADPSSPGASHAVSESTNYCHCCESTAPLERPAFRKLATPHRPITIAVCTVHSFVAAYVLHYSHPSTVIFLFLVIHPNHLIPMASRALLSYTRWPAIIYAQKFR</sequence>
<dbReference type="Proteomes" id="UP000030764">
    <property type="component" value="Unassembled WGS sequence"/>
</dbReference>
<dbReference type="SUPFAM" id="SSF57667">
    <property type="entry name" value="beta-beta-alpha zinc fingers"/>
    <property type="match status" value="6"/>
</dbReference>
<dbReference type="InterPro" id="IPR013087">
    <property type="entry name" value="Znf_C2H2_type"/>
</dbReference>
<keyword evidence="16" id="KW-1185">Reference proteome</keyword>
<dbReference type="GO" id="GO:0008270">
    <property type="term" value="F:zinc ion binding"/>
    <property type="evidence" value="ECO:0007669"/>
    <property type="project" value="UniProtKB-KW"/>
</dbReference>
<keyword evidence="4 10" id="KW-0863">Zinc-finger</keyword>
<name>A0A085MNJ8_9BILA</name>
<feature type="region of interest" description="Disordered" evidence="11">
    <location>
        <begin position="755"/>
        <end position="790"/>
    </location>
</feature>
<dbReference type="EMBL" id="KL367479">
    <property type="protein sequence ID" value="KFD72078.1"/>
    <property type="molecule type" value="Genomic_DNA"/>
</dbReference>
<dbReference type="InterPro" id="IPR036236">
    <property type="entry name" value="Znf_C2H2_sf"/>
</dbReference>
<feature type="region of interest" description="Disordered" evidence="11">
    <location>
        <begin position="261"/>
        <end position="280"/>
    </location>
</feature>
<keyword evidence="7" id="KW-0238">DNA-binding</keyword>
<keyword evidence="5" id="KW-0862">Zinc</keyword>
<feature type="domain" description="C2H2-type" evidence="13">
    <location>
        <begin position="558"/>
        <end position="585"/>
    </location>
</feature>
<keyword evidence="8" id="KW-0804">Transcription</keyword>
<evidence type="ECO:0000256" key="9">
    <source>
        <dbReference type="ARBA" id="ARBA00023242"/>
    </source>
</evidence>
<keyword evidence="12" id="KW-0732">Signal</keyword>
<proteinExistence type="predicted"/>
<evidence type="ECO:0000256" key="8">
    <source>
        <dbReference type="ARBA" id="ARBA00023163"/>
    </source>
</evidence>
<keyword evidence="9" id="KW-0539">Nucleus</keyword>
<evidence type="ECO:0000256" key="5">
    <source>
        <dbReference type="ARBA" id="ARBA00022833"/>
    </source>
</evidence>
<dbReference type="PROSITE" id="PS00028">
    <property type="entry name" value="ZINC_FINGER_C2H2_1"/>
    <property type="match status" value="7"/>
</dbReference>
<dbReference type="FunFam" id="3.30.160.60:FF:000049">
    <property type="entry name" value="transcriptional repressor CTCF isoform X1"/>
    <property type="match status" value="2"/>
</dbReference>
<dbReference type="GO" id="GO:0001228">
    <property type="term" value="F:DNA-binding transcription activator activity, RNA polymerase II-specific"/>
    <property type="evidence" value="ECO:0007669"/>
    <property type="project" value="TreeGrafter"/>
</dbReference>
<dbReference type="Proteomes" id="UP000030758">
    <property type="component" value="Unassembled WGS sequence"/>
</dbReference>
<feature type="domain" description="C2H2-type" evidence="13">
    <location>
        <begin position="473"/>
        <end position="501"/>
    </location>
</feature>
<evidence type="ECO:0000256" key="3">
    <source>
        <dbReference type="ARBA" id="ARBA00022737"/>
    </source>
</evidence>
<evidence type="ECO:0000256" key="1">
    <source>
        <dbReference type="ARBA" id="ARBA00004123"/>
    </source>
</evidence>
<dbReference type="EMBL" id="KL363183">
    <property type="protein sequence ID" value="KFD58794.1"/>
    <property type="molecule type" value="Genomic_DNA"/>
</dbReference>
<keyword evidence="3" id="KW-0677">Repeat</keyword>
<dbReference type="SMART" id="SM00355">
    <property type="entry name" value="ZnF_C2H2"/>
    <property type="match status" value="11"/>
</dbReference>
<feature type="signal peptide" evidence="12">
    <location>
        <begin position="1"/>
        <end position="25"/>
    </location>
</feature>
<dbReference type="GO" id="GO:0005634">
    <property type="term" value="C:nucleus"/>
    <property type="evidence" value="ECO:0007669"/>
    <property type="project" value="UniProtKB-SubCell"/>
</dbReference>
<feature type="domain" description="C2H2-type" evidence="13">
    <location>
        <begin position="673"/>
        <end position="696"/>
    </location>
</feature>
<evidence type="ECO:0000313" key="15">
    <source>
        <dbReference type="EMBL" id="KFD72078.1"/>
    </source>
</evidence>
<organism evidence="14 16">
    <name type="scientific">Trichuris suis</name>
    <name type="common">pig whipworm</name>
    <dbReference type="NCBI Taxonomy" id="68888"/>
    <lineage>
        <taxon>Eukaryota</taxon>
        <taxon>Metazoa</taxon>
        <taxon>Ecdysozoa</taxon>
        <taxon>Nematoda</taxon>
        <taxon>Enoplea</taxon>
        <taxon>Dorylaimia</taxon>
        <taxon>Trichinellida</taxon>
        <taxon>Trichuridae</taxon>
        <taxon>Trichuris</taxon>
    </lineage>
</organism>
<feature type="domain" description="C2H2-type" evidence="13">
    <location>
        <begin position="645"/>
        <end position="672"/>
    </location>
</feature>
<feature type="compositionally biased region" description="Polar residues" evidence="11">
    <location>
        <begin position="269"/>
        <end position="280"/>
    </location>
</feature>
<evidence type="ECO:0000313" key="14">
    <source>
        <dbReference type="EMBL" id="KFD58794.1"/>
    </source>
</evidence>
<dbReference type="Pfam" id="PF00096">
    <property type="entry name" value="zf-C2H2"/>
    <property type="match status" value="6"/>
</dbReference>
<feature type="domain" description="C2H2-type" evidence="13">
    <location>
        <begin position="417"/>
        <end position="444"/>
    </location>
</feature>
<feature type="domain" description="C2H2-type" evidence="13">
    <location>
        <begin position="617"/>
        <end position="644"/>
    </location>
</feature>
<dbReference type="AlphaFoldDB" id="A0A085MNJ8"/>
<protein>
    <recommendedName>
        <fullName evidence="13">C2H2-type domain-containing protein</fullName>
    </recommendedName>
</protein>
<dbReference type="PROSITE" id="PS50157">
    <property type="entry name" value="ZINC_FINGER_C2H2_2"/>
    <property type="match status" value="10"/>
</dbReference>
<dbReference type="GO" id="GO:0000978">
    <property type="term" value="F:RNA polymerase II cis-regulatory region sequence-specific DNA binding"/>
    <property type="evidence" value="ECO:0007669"/>
    <property type="project" value="TreeGrafter"/>
</dbReference>
<gene>
    <name evidence="14" type="ORF">M513_00487</name>
    <name evidence="15" type="ORF">M514_00487</name>
</gene>
<evidence type="ECO:0000313" key="16">
    <source>
        <dbReference type="Proteomes" id="UP000030764"/>
    </source>
</evidence>
<dbReference type="FunFam" id="3.30.160.60:FF:000373">
    <property type="entry name" value="Putative transcriptional repressor ctcf"/>
    <property type="match status" value="1"/>
</dbReference>